<accession>A0A1H7UW16</accession>
<evidence type="ECO:0000313" key="1">
    <source>
        <dbReference type="EMBL" id="SEM01006.1"/>
    </source>
</evidence>
<dbReference type="RefSeq" id="WP_042451385.1">
    <property type="nucleotide sequence ID" value="NZ_BBPN01000022.1"/>
</dbReference>
<organism evidence="1 2">
    <name type="scientific">Streptacidiphilus jiangxiensis</name>
    <dbReference type="NCBI Taxonomy" id="235985"/>
    <lineage>
        <taxon>Bacteria</taxon>
        <taxon>Bacillati</taxon>
        <taxon>Actinomycetota</taxon>
        <taxon>Actinomycetes</taxon>
        <taxon>Kitasatosporales</taxon>
        <taxon>Streptomycetaceae</taxon>
        <taxon>Streptacidiphilus</taxon>
    </lineage>
</organism>
<proteinExistence type="predicted"/>
<dbReference type="OrthoDB" id="4317876at2"/>
<sequence>MNETSHGTRWGRTAVAALPALVCAGGIGAAVGSGALAAGLQVQGGSLEFATSSLYGTQFGAAVVEQATSSTTAGGAPGSVHVLRLGFADGLLDGLCLSQEQTIGGLPFTLTITLGDKNPGTWEVRTQNTVLDLTSVTGTLDMDGLVDLNINGPDVTTVTDSTGAFVPDPLGSSENRFGIQAHYAKFDQVTGTVQDIQIPGLLQTPAIGISVQPGNVPCPTPPAPTGTP</sequence>
<reference evidence="2" key="1">
    <citation type="submission" date="2016-10" db="EMBL/GenBank/DDBJ databases">
        <authorList>
            <person name="Varghese N."/>
        </authorList>
    </citation>
    <scope>NUCLEOTIDE SEQUENCE [LARGE SCALE GENOMIC DNA]</scope>
    <source>
        <strain evidence="2">DSM 45096 / BCRC 16803 / CGMCC 4.1857 / CIP 109030 / JCM 12277 / KCTC 19219 / NBRC 100920 / 33214</strain>
    </source>
</reference>
<dbReference type="eggNOG" id="ENOG50343WU">
    <property type="taxonomic scope" value="Bacteria"/>
</dbReference>
<protein>
    <recommendedName>
        <fullName evidence="3">Cholesterol esterase</fullName>
    </recommendedName>
</protein>
<keyword evidence="2" id="KW-1185">Reference proteome</keyword>
<dbReference type="Pfam" id="PF19741">
    <property type="entry name" value="DUF6230"/>
    <property type="match status" value="1"/>
</dbReference>
<evidence type="ECO:0008006" key="3">
    <source>
        <dbReference type="Google" id="ProtNLM"/>
    </source>
</evidence>
<dbReference type="EMBL" id="FOAZ01000016">
    <property type="protein sequence ID" value="SEM01006.1"/>
    <property type="molecule type" value="Genomic_DNA"/>
</dbReference>
<evidence type="ECO:0000313" key="2">
    <source>
        <dbReference type="Proteomes" id="UP000183015"/>
    </source>
</evidence>
<dbReference type="STRING" id="235985.SAMN05414137_116201"/>
<dbReference type="InterPro" id="IPR046198">
    <property type="entry name" value="DUF6230"/>
</dbReference>
<dbReference type="Proteomes" id="UP000183015">
    <property type="component" value="Unassembled WGS sequence"/>
</dbReference>
<name>A0A1H7UW16_STRJI</name>
<dbReference type="AlphaFoldDB" id="A0A1H7UW16"/>
<gene>
    <name evidence="1" type="ORF">SAMN05414137_116201</name>
</gene>